<dbReference type="EMBL" id="CP003944">
    <property type="protein sequence ID" value="AFZ49635.1"/>
    <property type="molecule type" value="Genomic_DNA"/>
</dbReference>
<gene>
    <name evidence="1" type="ORF">Dacsa_0902</name>
</gene>
<sequence>MNTCPCCRERLICQVSRSRIYWFCPHCWQEMPIQKGMQQQKKNYIS</sequence>
<name>K9YTE5_DACS8</name>
<proteinExistence type="predicted"/>
<organism evidence="1 2">
    <name type="scientific">Dactylococcopsis salina (strain PCC 8305)</name>
    <name type="common">Myxobactron salinum</name>
    <dbReference type="NCBI Taxonomy" id="13035"/>
    <lineage>
        <taxon>Bacteria</taxon>
        <taxon>Bacillati</taxon>
        <taxon>Cyanobacteriota</taxon>
        <taxon>Cyanophyceae</taxon>
        <taxon>Nodosilineales</taxon>
        <taxon>Cymatolegaceae</taxon>
        <taxon>Dactylococcopsis</taxon>
    </lineage>
</organism>
<dbReference type="HOGENOM" id="CLU_3182767_0_0_3"/>
<protein>
    <submittedName>
        <fullName evidence="1">Uncharacterized protein</fullName>
    </submittedName>
</protein>
<dbReference type="KEGG" id="dsl:Dacsa_0902"/>
<dbReference type="AlphaFoldDB" id="K9YTE5"/>
<evidence type="ECO:0000313" key="1">
    <source>
        <dbReference type="EMBL" id="AFZ49635.1"/>
    </source>
</evidence>
<dbReference type="OrthoDB" id="495562at2"/>
<dbReference type="STRING" id="13035.Dacsa_0902"/>
<reference evidence="1" key="1">
    <citation type="submission" date="2012-04" db="EMBL/GenBank/DDBJ databases">
        <title>Finished genome of Dactylococcopsis salina PCC 8305.</title>
        <authorList>
            <consortium name="US DOE Joint Genome Institute"/>
            <person name="Gugger M."/>
            <person name="Coursin T."/>
            <person name="Rippka R."/>
            <person name="Tandeau De Marsac N."/>
            <person name="Huntemann M."/>
            <person name="Wei C.-L."/>
            <person name="Han J."/>
            <person name="Detter J.C."/>
            <person name="Han C."/>
            <person name="Tapia R."/>
            <person name="Daligault H."/>
            <person name="Chen A."/>
            <person name="Krypides N."/>
            <person name="Mavromatis K."/>
            <person name="Markowitz V."/>
            <person name="Szeto E."/>
            <person name="Ivanova N."/>
            <person name="Ovchinnikova G."/>
            <person name="Pagani I."/>
            <person name="Pati A."/>
            <person name="Goodwin L."/>
            <person name="Peters L."/>
            <person name="Pitluck S."/>
            <person name="Woyke T."/>
            <person name="Kerfeld C."/>
        </authorList>
    </citation>
    <scope>NUCLEOTIDE SEQUENCE [LARGE SCALE GENOMIC DNA]</scope>
    <source>
        <strain evidence="1">PCC 8305</strain>
    </source>
</reference>
<evidence type="ECO:0000313" key="2">
    <source>
        <dbReference type="Proteomes" id="UP000010482"/>
    </source>
</evidence>
<dbReference type="Proteomes" id="UP000010482">
    <property type="component" value="Chromosome"/>
</dbReference>
<accession>K9YTE5</accession>
<keyword evidence="2" id="KW-1185">Reference proteome</keyword>